<dbReference type="Proteomes" id="UP001152607">
    <property type="component" value="Unassembled WGS sequence"/>
</dbReference>
<comment type="caution">
    <text evidence="1">The sequence shown here is derived from an EMBL/GenBank/DDBJ whole genome shotgun (WGS) entry which is preliminary data.</text>
</comment>
<evidence type="ECO:0000313" key="2">
    <source>
        <dbReference type="Proteomes" id="UP001152607"/>
    </source>
</evidence>
<evidence type="ECO:0000313" key="1">
    <source>
        <dbReference type="EMBL" id="CAI6329330.1"/>
    </source>
</evidence>
<sequence length="57" mass="6560">MRQAQTYFPITQAKANHHPPDHAHYPRSGFRRAMCRAATTRNGLMRFLDLFTTGILS</sequence>
<dbReference type="AlphaFoldDB" id="A0A9W4UB90"/>
<keyword evidence="2" id="KW-1185">Reference proteome</keyword>
<proteinExistence type="predicted"/>
<accession>A0A9W4UB90</accession>
<dbReference type="EMBL" id="CAOQHR010000002">
    <property type="protein sequence ID" value="CAI6329330.1"/>
    <property type="molecule type" value="Genomic_DNA"/>
</dbReference>
<name>A0A9W4UB90_9PLEO</name>
<reference evidence="1" key="1">
    <citation type="submission" date="2023-01" db="EMBL/GenBank/DDBJ databases">
        <authorList>
            <person name="Van Ghelder C."/>
            <person name="Rancurel C."/>
        </authorList>
    </citation>
    <scope>NUCLEOTIDE SEQUENCE</scope>
    <source>
        <strain evidence="1">CNCM I-4278</strain>
    </source>
</reference>
<organism evidence="1 2">
    <name type="scientific">Periconia digitata</name>
    <dbReference type="NCBI Taxonomy" id="1303443"/>
    <lineage>
        <taxon>Eukaryota</taxon>
        <taxon>Fungi</taxon>
        <taxon>Dikarya</taxon>
        <taxon>Ascomycota</taxon>
        <taxon>Pezizomycotina</taxon>
        <taxon>Dothideomycetes</taxon>
        <taxon>Pleosporomycetidae</taxon>
        <taxon>Pleosporales</taxon>
        <taxon>Massarineae</taxon>
        <taxon>Periconiaceae</taxon>
        <taxon>Periconia</taxon>
    </lineage>
</organism>
<gene>
    <name evidence="1" type="ORF">PDIGIT_LOCUS4114</name>
</gene>
<protein>
    <submittedName>
        <fullName evidence="1">Uncharacterized protein</fullName>
    </submittedName>
</protein>